<sequence length="334" mass="36732">MHCLFTHHKKAVSRVKFARDSKSIIAFASIDCNISVANVLELSQPNFTLLKGHKRAVSDFDWSSTNDFLLSASLDKTLCVWNTKTMKSIRNINTGSANLCCCFHPINNNVIVAGTSNSLVNLYNFSTGILICSIMTDAAAKCLSFSNDGMWLYAGCADGKVRWFRCGNPGLWTTFRFEGSSQVVNAGRAINSLTYRDFHATNSPSFPSLLINAVDSTARILRLNHEFEDERAIVPWSICPLVNKSYTVRSSFTPVLSSRKEGCFATGSEDGTVYIYDYAVLPPSGAPGFSKIVNVLQGHQNVVLDVSWNNEETLLASADAAGTVLVWKRVKDVQ</sequence>
<proteinExistence type="predicted"/>
<dbReference type="SUPFAM" id="SSF50978">
    <property type="entry name" value="WD40 repeat-like"/>
    <property type="match status" value="1"/>
</dbReference>
<feature type="repeat" description="WD" evidence="3">
    <location>
        <begin position="296"/>
        <end position="328"/>
    </location>
</feature>
<accession>A0A6B2L8V5</accession>
<feature type="repeat" description="WD" evidence="3">
    <location>
        <begin position="50"/>
        <end position="91"/>
    </location>
</feature>
<protein>
    <recommendedName>
        <fullName evidence="5">Anaphase-promoting complex subunit 4 WD40 domain-containing protein</fullName>
    </recommendedName>
</protein>
<dbReference type="SMART" id="SM00320">
    <property type="entry name" value="WD40"/>
    <property type="match status" value="6"/>
</dbReference>
<name>A0A6B2L8V5_9EUKA</name>
<evidence type="ECO:0000256" key="2">
    <source>
        <dbReference type="ARBA" id="ARBA00022737"/>
    </source>
</evidence>
<evidence type="ECO:0008006" key="5">
    <source>
        <dbReference type="Google" id="ProtNLM"/>
    </source>
</evidence>
<dbReference type="InterPro" id="IPR019775">
    <property type="entry name" value="WD40_repeat_CS"/>
</dbReference>
<dbReference type="GO" id="GO:1990841">
    <property type="term" value="F:promoter-specific chromatin binding"/>
    <property type="evidence" value="ECO:0007669"/>
    <property type="project" value="TreeGrafter"/>
</dbReference>
<reference evidence="4" key="1">
    <citation type="journal article" date="2020" name="J. Eukaryot. Microbiol.">
        <title>De novo Sequencing, Assembly and Annotation of the Transcriptome for the Free-Living Testate Amoeba Arcella intermedia.</title>
        <authorList>
            <person name="Ribeiro G.M."/>
            <person name="Porfirio-Sousa A.L."/>
            <person name="Maurer-Alcala X.X."/>
            <person name="Katz L.A."/>
            <person name="Lahr D.J.G."/>
        </authorList>
    </citation>
    <scope>NUCLEOTIDE SEQUENCE</scope>
</reference>
<evidence type="ECO:0000256" key="3">
    <source>
        <dbReference type="PROSITE-ProRule" id="PRU00221"/>
    </source>
</evidence>
<dbReference type="GO" id="GO:0005634">
    <property type="term" value="C:nucleus"/>
    <property type="evidence" value="ECO:0007669"/>
    <property type="project" value="TreeGrafter"/>
</dbReference>
<dbReference type="Gene3D" id="2.130.10.10">
    <property type="entry name" value="YVTN repeat-like/Quinoprotein amine dehydrogenase"/>
    <property type="match status" value="3"/>
</dbReference>
<dbReference type="InterPro" id="IPR051350">
    <property type="entry name" value="WD_repeat-ST_regulator"/>
</dbReference>
<dbReference type="PROSITE" id="PS00678">
    <property type="entry name" value="WD_REPEATS_1"/>
    <property type="match status" value="1"/>
</dbReference>
<dbReference type="EMBL" id="GIBP01004437">
    <property type="protein sequence ID" value="NDV33406.1"/>
    <property type="molecule type" value="Transcribed_RNA"/>
</dbReference>
<dbReference type="InterPro" id="IPR036322">
    <property type="entry name" value="WD40_repeat_dom_sf"/>
</dbReference>
<dbReference type="PANTHER" id="PTHR22838">
    <property type="entry name" value="WD REPEAT PROTEIN 26-RELATED"/>
    <property type="match status" value="1"/>
</dbReference>
<evidence type="ECO:0000256" key="1">
    <source>
        <dbReference type="ARBA" id="ARBA00022574"/>
    </source>
</evidence>
<keyword evidence="2" id="KW-0677">Repeat</keyword>
<dbReference type="Pfam" id="PF00400">
    <property type="entry name" value="WD40"/>
    <property type="match status" value="4"/>
</dbReference>
<dbReference type="InterPro" id="IPR015943">
    <property type="entry name" value="WD40/YVTN_repeat-like_dom_sf"/>
</dbReference>
<dbReference type="PROSITE" id="PS50294">
    <property type="entry name" value="WD_REPEATS_REGION"/>
    <property type="match status" value="2"/>
</dbReference>
<keyword evidence="1 3" id="KW-0853">WD repeat</keyword>
<dbReference type="PROSITE" id="PS50082">
    <property type="entry name" value="WD_REPEATS_2"/>
    <property type="match status" value="2"/>
</dbReference>
<evidence type="ECO:0000313" key="4">
    <source>
        <dbReference type="EMBL" id="NDV33406.1"/>
    </source>
</evidence>
<dbReference type="PANTHER" id="PTHR22838:SF4">
    <property type="entry name" value="WD REPEAT-CONTAINING PROTEIN 13"/>
    <property type="match status" value="1"/>
</dbReference>
<dbReference type="AlphaFoldDB" id="A0A6B2L8V5"/>
<dbReference type="InterPro" id="IPR001680">
    <property type="entry name" value="WD40_rpt"/>
</dbReference>
<organism evidence="4">
    <name type="scientific">Arcella intermedia</name>
    <dbReference type="NCBI Taxonomy" id="1963864"/>
    <lineage>
        <taxon>Eukaryota</taxon>
        <taxon>Amoebozoa</taxon>
        <taxon>Tubulinea</taxon>
        <taxon>Elardia</taxon>
        <taxon>Arcellinida</taxon>
        <taxon>Sphaerothecina</taxon>
        <taxon>Arcellidae</taxon>
        <taxon>Arcella</taxon>
    </lineage>
</organism>